<gene>
    <name evidence="1" type="ORF">DXU93_11735</name>
</gene>
<proteinExistence type="predicted"/>
<sequence length="85" mass="10407">MHKYTKKEFTRSSLQQRYLILKEQGEYIAARQIGDHRVYLYAVSNFYVEMWILFCINEIRWIEIQENQNIINEYADNVKLNDLKD</sequence>
<comment type="caution">
    <text evidence="1">The sequence shown here is derived from an EMBL/GenBank/DDBJ whole genome shotgun (WGS) entry which is preliminary data.</text>
</comment>
<reference evidence="1 2" key="1">
    <citation type="submission" date="2018-08" db="EMBL/GenBank/DDBJ databases">
        <title>The draft genome squence of Brumimicrobium sp. N62.</title>
        <authorList>
            <person name="Du Z.-J."/>
            <person name="Luo H.-R."/>
        </authorList>
    </citation>
    <scope>NUCLEOTIDE SEQUENCE [LARGE SCALE GENOMIC DNA]</scope>
    <source>
        <strain evidence="1 2">N62</strain>
    </source>
</reference>
<accession>A0A3E1EW54</accession>
<dbReference type="OrthoDB" id="961510at2"/>
<protein>
    <submittedName>
        <fullName evidence="1">Uncharacterized protein</fullName>
    </submittedName>
</protein>
<evidence type="ECO:0000313" key="1">
    <source>
        <dbReference type="EMBL" id="RFC53791.1"/>
    </source>
</evidence>
<evidence type="ECO:0000313" key="2">
    <source>
        <dbReference type="Proteomes" id="UP000257127"/>
    </source>
</evidence>
<dbReference type="RefSeq" id="WP_116881487.1">
    <property type="nucleotide sequence ID" value="NZ_QURB01000007.1"/>
</dbReference>
<dbReference type="EMBL" id="QURB01000007">
    <property type="protein sequence ID" value="RFC53791.1"/>
    <property type="molecule type" value="Genomic_DNA"/>
</dbReference>
<dbReference type="AlphaFoldDB" id="A0A3E1EW54"/>
<keyword evidence="2" id="KW-1185">Reference proteome</keyword>
<name>A0A3E1EW54_9FLAO</name>
<dbReference type="Proteomes" id="UP000257127">
    <property type="component" value="Unassembled WGS sequence"/>
</dbReference>
<organism evidence="1 2">
    <name type="scientific">Brumimicrobium aurantiacum</name>
    <dbReference type="NCBI Taxonomy" id="1737063"/>
    <lineage>
        <taxon>Bacteria</taxon>
        <taxon>Pseudomonadati</taxon>
        <taxon>Bacteroidota</taxon>
        <taxon>Flavobacteriia</taxon>
        <taxon>Flavobacteriales</taxon>
        <taxon>Crocinitomicaceae</taxon>
        <taxon>Brumimicrobium</taxon>
    </lineage>
</organism>